<dbReference type="EMBL" id="SNXY01000006">
    <property type="protein sequence ID" value="TDP86468.1"/>
    <property type="molecule type" value="Genomic_DNA"/>
</dbReference>
<reference evidence="1 2" key="1">
    <citation type="submission" date="2019-03" db="EMBL/GenBank/DDBJ databases">
        <title>Genomic Encyclopedia of Type Strains, Phase IV (KMG-IV): sequencing the most valuable type-strain genomes for metagenomic binning, comparative biology and taxonomic classification.</title>
        <authorList>
            <person name="Goeker M."/>
        </authorList>
    </citation>
    <scope>NUCLEOTIDE SEQUENCE [LARGE SCALE GENOMIC DNA]</scope>
    <source>
        <strain evidence="1 2">DSM 102969</strain>
    </source>
</reference>
<dbReference type="RefSeq" id="WP_126537167.1">
    <property type="nucleotide sequence ID" value="NZ_BSPM01000008.1"/>
</dbReference>
<gene>
    <name evidence="1" type="ORF">EDD54_0343</name>
</gene>
<protein>
    <recommendedName>
        <fullName evidence="3">HEPN domain-containing protein</fullName>
    </recommendedName>
</protein>
<organism evidence="1 2">
    <name type="scientific">Oharaeibacter diazotrophicus</name>
    <dbReference type="NCBI Taxonomy" id="1920512"/>
    <lineage>
        <taxon>Bacteria</taxon>
        <taxon>Pseudomonadati</taxon>
        <taxon>Pseudomonadota</taxon>
        <taxon>Alphaproteobacteria</taxon>
        <taxon>Hyphomicrobiales</taxon>
        <taxon>Pleomorphomonadaceae</taxon>
        <taxon>Oharaeibacter</taxon>
    </lineage>
</organism>
<proteinExistence type="predicted"/>
<dbReference type="OrthoDB" id="7854481at2"/>
<dbReference type="Proteomes" id="UP000294547">
    <property type="component" value="Unassembled WGS sequence"/>
</dbReference>
<evidence type="ECO:0008006" key="3">
    <source>
        <dbReference type="Google" id="ProtNLM"/>
    </source>
</evidence>
<dbReference type="AlphaFoldDB" id="A0A4V3CWI4"/>
<comment type="caution">
    <text evidence="1">The sequence shown here is derived from an EMBL/GenBank/DDBJ whole genome shotgun (WGS) entry which is preliminary data.</text>
</comment>
<sequence>MSIADDPYPGATAPPEAVAGLAGSYRAAAHLLAAHGDATAATGRAPWRLAAIHAVELYLNAYLRLHGRSPAEIRGLHHDMAKYSALAASCGLQFRAKTLAHLVSLGETRAYVVTRYDPARSAGMEPPNRVLATLDEVAAKVERA</sequence>
<accession>A0A4V3CWI4</accession>
<evidence type="ECO:0000313" key="1">
    <source>
        <dbReference type="EMBL" id="TDP86468.1"/>
    </source>
</evidence>
<keyword evidence="2" id="KW-1185">Reference proteome</keyword>
<evidence type="ECO:0000313" key="2">
    <source>
        <dbReference type="Proteomes" id="UP000294547"/>
    </source>
</evidence>
<name>A0A4V3CWI4_9HYPH</name>